<dbReference type="PANTHER" id="PTHR12897:SF4">
    <property type="entry name" value="REGULATOR OF MON1-CCZ1 COMPLEX"/>
    <property type="match status" value="1"/>
</dbReference>
<dbReference type="GO" id="GO:0005765">
    <property type="term" value="C:lysosomal membrane"/>
    <property type="evidence" value="ECO:0007669"/>
    <property type="project" value="TreeGrafter"/>
</dbReference>
<reference evidence="3 4" key="1">
    <citation type="submission" date="2020-06" db="EMBL/GenBank/DDBJ databases">
        <title>Transcriptomic and genomic resources for Thalictrum thalictroides and T. hernandezii: Facilitating candidate gene discovery in an emerging model plant lineage.</title>
        <authorList>
            <person name="Arias T."/>
            <person name="Riano-Pachon D.M."/>
            <person name="Di Stilio V.S."/>
        </authorList>
    </citation>
    <scope>NUCLEOTIDE SEQUENCE [LARGE SCALE GENOMIC DNA]</scope>
    <source>
        <strain evidence="4">cv. WT478/WT964</strain>
        <tissue evidence="3">Leaves</tissue>
    </source>
</reference>
<feature type="domain" description="Mic1" evidence="2">
    <location>
        <begin position="171"/>
        <end position="253"/>
    </location>
</feature>
<dbReference type="AlphaFoldDB" id="A0A7J6X0I8"/>
<dbReference type="Proteomes" id="UP000554482">
    <property type="component" value="Unassembled WGS sequence"/>
</dbReference>
<feature type="region of interest" description="Disordered" evidence="1">
    <location>
        <begin position="99"/>
        <end position="125"/>
    </location>
</feature>
<organism evidence="3 4">
    <name type="scientific">Thalictrum thalictroides</name>
    <name type="common">Rue-anemone</name>
    <name type="synonym">Anemone thalictroides</name>
    <dbReference type="NCBI Taxonomy" id="46969"/>
    <lineage>
        <taxon>Eukaryota</taxon>
        <taxon>Viridiplantae</taxon>
        <taxon>Streptophyta</taxon>
        <taxon>Embryophyta</taxon>
        <taxon>Tracheophyta</taxon>
        <taxon>Spermatophyta</taxon>
        <taxon>Magnoliopsida</taxon>
        <taxon>Ranunculales</taxon>
        <taxon>Ranunculaceae</taxon>
        <taxon>Thalictroideae</taxon>
        <taxon>Thalictrum</taxon>
    </lineage>
</organism>
<accession>A0A7J6X0I8</accession>
<evidence type="ECO:0000313" key="4">
    <source>
        <dbReference type="Proteomes" id="UP000554482"/>
    </source>
</evidence>
<dbReference type="GO" id="GO:0031902">
    <property type="term" value="C:late endosome membrane"/>
    <property type="evidence" value="ECO:0007669"/>
    <property type="project" value="TreeGrafter"/>
</dbReference>
<dbReference type="OrthoDB" id="26384at2759"/>
<feature type="non-terminal residue" evidence="3">
    <location>
        <position position="1"/>
    </location>
</feature>
<gene>
    <name evidence="3" type="ORF">FRX31_008068</name>
</gene>
<dbReference type="InterPro" id="IPR009755">
    <property type="entry name" value="RMC1_C"/>
</dbReference>
<dbReference type="Pfam" id="PF07035">
    <property type="entry name" value="RMC1_C"/>
    <property type="match status" value="1"/>
</dbReference>
<evidence type="ECO:0000256" key="1">
    <source>
        <dbReference type="SAM" id="MobiDB-lite"/>
    </source>
</evidence>
<proteinExistence type="predicted"/>
<dbReference type="GO" id="GO:0010506">
    <property type="term" value="P:regulation of autophagy"/>
    <property type="evidence" value="ECO:0007669"/>
    <property type="project" value="InterPro"/>
</dbReference>
<dbReference type="InterPro" id="IPR040371">
    <property type="entry name" value="RMC1"/>
</dbReference>
<keyword evidence="4" id="KW-1185">Reference proteome</keyword>
<dbReference type="GO" id="GO:0035658">
    <property type="term" value="C:Mon1-Ccz1 complex"/>
    <property type="evidence" value="ECO:0007669"/>
    <property type="project" value="InterPro"/>
</dbReference>
<dbReference type="PANTHER" id="PTHR12897">
    <property type="entry name" value="COLON CANCER-ASSOCIATED PROTEIN MIC1"/>
    <property type="match status" value="1"/>
</dbReference>
<evidence type="ECO:0000259" key="2">
    <source>
        <dbReference type="Pfam" id="PF07035"/>
    </source>
</evidence>
<feature type="compositionally biased region" description="Basic and acidic residues" evidence="1">
    <location>
        <begin position="114"/>
        <end position="125"/>
    </location>
</feature>
<evidence type="ECO:0000313" key="3">
    <source>
        <dbReference type="EMBL" id="KAF5202345.1"/>
    </source>
</evidence>
<comment type="caution">
    <text evidence="3">The sequence shown here is derived from an EMBL/GenBank/DDBJ whole genome shotgun (WGS) entry which is preliminary data.</text>
</comment>
<name>A0A7J6X0I8_THATH</name>
<sequence>MYGEGWTFLVPDLICDAVHGNLWRVHLDLEAISSSSSEAPSVLEFLQRRKLEPSKAKLLCLAATRTLILERRHVAMVSRAIDVLVSSYSHSLKMGLPPQKRAVEGEETSASSHQHFDGSRTVADDDMSRVEKNGNPNKPAFVNKMEKESQQSMFEDTVNEPIDLTTGGCNISGQQEAQVASAAVSSDEMYNLVFSLIEEEMTGEPAYLVSIIVEYFRSAASEKVKIHPNLNVMTIQLLARSERYAELGLFVVHK</sequence>
<dbReference type="EMBL" id="JABWDY010008231">
    <property type="protein sequence ID" value="KAF5202345.1"/>
    <property type="molecule type" value="Genomic_DNA"/>
</dbReference>
<protein>
    <submittedName>
        <fullName evidence="3">C18orf8</fullName>
    </submittedName>
</protein>